<feature type="transmembrane region" description="Helical" evidence="1">
    <location>
        <begin position="82"/>
        <end position="103"/>
    </location>
</feature>
<evidence type="ECO:0000256" key="1">
    <source>
        <dbReference type="SAM" id="Phobius"/>
    </source>
</evidence>
<dbReference type="AlphaFoldDB" id="A0AAW4PVG2"/>
<sequence length="438" mass="44862">MSAIPGDVDTDAGPPMTIPLRHFVVALAFLVAGVAVGVAGGRGGHLAQVHLLLAGWVCLTIMGAMTQFVPVWSGVALYSRRLAALQLPLAAAGFAGLAVGLLFGVTSVLPVAGALAVAGVWTFVYTVGRTLAAAEWDVTTVHFAAALGFFVLVTSAGVGLALDHAAGVLPVVGLTRADLLLAHATLAVFGAILTTVSGALAQLAPMFTQTDATRVGEALQRAETASYPLGVLLLAGGRLLGRPTVARIGALLVAGGLAVVGLLLARRLLAASVEWTPMLTRYAVVALSLVVWAPLSAWAWWQDPLAYGALFGHPALAPLLLMGAVGFVVLGTLYHVVPFVVWVHRYSDRLGFEDVPMIDNLYDDRVALGDGLCLGAATALAVGTGLGPVPAWTGLLVGCLALVGAVLFAGNLLGVLVEHGPQSLPALVGGRFVEESEP</sequence>
<keyword evidence="3" id="KW-1185">Reference proteome</keyword>
<feature type="transmembrane region" description="Helical" evidence="1">
    <location>
        <begin position="180"/>
        <end position="203"/>
    </location>
</feature>
<feature type="transmembrane region" description="Helical" evidence="1">
    <location>
        <begin position="321"/>
        <end position="344"/>
    </location>
</feature>
<comment type="caution">
    <text evidence="2">The sequence shown here is derived from an EMBL/GenBank/DDBJ whole genome shotgun (WGS) entry which is preliminary data.</text>
</comment>
<keyword evidence="1" id="KW-1133">Transmembrane helix</keyword>
<proteinExistence type="predicted"/>
<accession>A0AAW4PVG2</accession>
<feature type="transmembrane region" description="Helical" evidence="1">
    <location>
        <begin position="23"/>
        <end position="41"/>
    </location>
</feature>
<dbReference type="EMBL" id="RKLR01000007">
    <property type="protein sequence ID" value="MBX0324639.1"/>
    <property type="molecule type" value="Genomic_DNA"/>
</dbReference>
<keyword evidence="1" id="KW-0472">Membrane</keyword>
<dbReference type="Proteomes" id="UP001430377">
    <property type="component" value="Unassembled WGS sequence"/>
</dbReference>
<name>A0AAW4PVG2_9EURY</name>
<reference evidence="2 3" key="1">
    <citation type="submission" date="2021-06" db="EMBL/GenBank/DDBJ databases">
        <title>Halomicroarcula sp. a new haloarchaeum isolated from saline soil.</title>
        <authorList>
            <person name="Duran-Viseras A."/>
            <person name="Sanchez-Porro C."/>
            <person name="Ventosa A."/>
        </authorList>
    </citation>
    <scope>NUCLEOTIDE SEQUENCE [LARGE SCALE GENOMIC DNA]</scope>
    <source>
        <strain evidence="2 3">F13</strain>
    </source>
</reference>
<feature type="transmembrane region" description="Helical" evidence="1">
    <location>
        <begin position="140"/>
        <end position="160"/>
    </location>
</feature>
<feature type="transmembrane region" description="Helical" evidence="1">
    <location>
        <begin position="392"/>
        <end position="417"/>
    </location>
</feature>
<evidence type="ECO:0000313" key="3">
    <source>
        <dbReference type="Proteomes" id="UP001430377"/>
    </source>
</evidence>
<feature type="transmembrane region" description="Helical" evidence="1">
    <location>
        <begin position="365"/>
        <end position="386"/>
    </location>
</feature>
<feature type="transmembrane region" description="Helical" evidence="1">
    <location>
        <begin position="109"/>
        <end position="128"/>
    </location>
</feature>
<gene>
    <name evidence="2" type="ORF">EGH21_16545</name>
</gene>
<feature type="transmembrane region" description="Helical" evidence="1">
    <location>
        <begin position="281"/>
        <end position="301"/>
    </location>
</feature>
<dbReference type="RefSeq" id="WP_220619590.1">
    <property type="nucleotide sequence ID" value="NZ_RKLR01000007.1"/>
</dbReference>
<keyword evidence="1" id="KW-0812">Transmembrane</keyword>
<protein>
    <submittedName>
        <fullName evidence="2">Uncharacterized protein</fullName>
    </submittedName>
</protein>
<feature type="transmembrane region" description="Helical" evidence="1">
    <location>
        <begin position="53"/>
        <end position="75"/>
    </location>
</feature>
<feature type="transmembrane region" description="Helical" evidence="1">
    <location>
        <begin position="247"/>
        <end position="269"/>
    </location>
</feature>
<evidence type="ECO:0000313" key="2">
    <source>
        <dbReference type="EMBL" id="MBX0324639.1"/>
    </source>
</evidence>
<organism evidence="2 3">
    <name type="scientific">Haloarcula rubra</name>
    <dbReference type="NCBI Taxonomy" id="2487747"/>
    <lineage>
        <taxon>Archaea</taxon>
        <taxon>Methanobacteriati</taxon>
        <taxon>Methanobacteriota</taxon>
        <taxon>Stenosarchaea group</taxon>
        <taxon>Halobacteria</taxon>
        <taxon>Halobacteriales</taxon>
        <taxon>Haloarculaceae</taxon>
        <taxon>Haloarcula</taxon>
    </lineage>
</organism>